<evidence type="ECO:0000256" key="4">
    <source>
        <dbReference type="ARBA" id="ARBA00007737"/>
    </source>
</evidence>
<dbReference type="Gene3D" id="3.40.1810.10">
    <property type="entry name" value="Transcription factor, MADS-box"/>
    <property type="match status" value="1"/>
</dbReference>
<evidence type="ECO:0000256" key="15">
    <source>
        <dbReference type="ARBA" id="ARBA00023242"/>
    </source>
</evidence>
<reference evidence="22 23" key="1">
    <citation type="submission" date="2024-03" db="EMBL/GenBank/DDBJ databases">
        <authorList>
            <person name="Martinez-Hernandez J."/>
        </authorList>
    </citation>
    <scope>NUCLEOTIDE SEQUENCE [LARGE SCALE GENOMIC DNA]</scope>
</reference>
<feature type="compositionally biased region" description="Basic and acidic residues" evidence="19">
    <location>
        <begin position="468"/>
        <end position="487"/>
    </location>
</feature>
<keyword evidence="15" id="KW-0539">Nucleus</keyword>
<protein>
    <recommendedName>
        <fullName evidence="18">O-fucosyltransferase family protein</fullName>
    </recommendedName>
</protein>
<keyword evidence="10" id="KW-0805">Transcription regulation</keyword>
<dbReference type="InterPro" id="IPR025486">
    <property type="entry name" value="DUF4378"/>
</dbReference>
<feature type="compositionally biased region" description="Low complexity" evidence="19">
    <location>
        <begin position="418"/>
        <end position="429"/>
    </location>
</feature>
<dbReference type="Pfam" id="PF10250">
    <property type="entry name" value="O-FucT"/>
    <property type="match status" value="1"/>
</dbReference>
<accession>A0AAV1VV48</accession>
<feature type="compositionally biased region" description="Low complexity" evidence="19">
    <location>
        <begin position="530"/>
        <end position="549"/>
    </location>
</feature>
<dbReference type="PANTHER" id="PTHR31741">
    <property type="entry name" value="OS02G0726500 PROTEIN-RELATED"/>
    <property type="match status" value="1"/>
</dbReference>
<evidence type="ECO:0000259" key="20">
    <source>
        <dbReference type="PROSITE" id="PS50066"/>
    </source>
</evidence>
<evidence type="ECO:0000313" key="22">
    <source>
        <dbReference type="EMBL" id="CAL0300731.1"/>
    </source>
</evidence>
<keyword evidence="9" id="KW-1133">Transmembrane helix</keyword>
<keyword evidence="7" id="KW-0812">Transmembrane</keyword>
<dbReference type="GO" id="GO:0016020">
    <property type="term" value="C:membrane"/>
    <property type="evidence" value="ECO:0007669"/>
    <property type="project" value="UniProtKB-SubCell"/>
</dbReference>
<keyword evidence="12" id="KW-0472">Membrane</keyword>
<evidence type="ECO:0000256" key="13">
    <source>
        <dbReference type="ARBA" id="ARBA00023163"/>
    </source>
</evidence>
<comment type="caution">
    <text evidence="22">The sequence shown here is derived from an EMBL/GenBank/DDBJ whole genome shotgun (WGS) entry which is preliminary data.</text>
</comment>
<dbReference type="GO" id="GO:0016757">
    <property type="term" value="F:glycosyltransferase activity"/>
    <property type="evidence" value="ECO:0007669"/>
    <property type="project" value="UniProtKB-KW"/>
</dbReference>
<evidence type="ECO:0000256" key="3">
    <source>
        <dbReference type="ARBA" id="ARBA00004881"/>
    </source>
</evidence>
<dbReference type="EMBL" id="CAXHTB010000001">
    <property type="protein sequence ID" value="CAL0300731.1"/>
    <property type="molecule type" value="Genomic_DNA"/>
</dbReference>
<evidence type="ECO:0000256" key="14">
    <source>
        <dbReference type="ARBA" id="ARBA00023180"/>
    </source>
</evidence>
<evidence type="ECO:0000256" key="5">
    <source>
        <dbReference type="ARBA" id="ARBA00022676"/>
    </source>
</evidence>
<comment type="pathway">
    <text evidence="3">Glycan metabolism.</text>
</comment>
<dbReference type="GO" id="GO:0005768">
    <property type="term" value="C:endosome"/>
    <property type="evidence" value="ECO:0007669"/>
    <property type="project" value="TreeGrafter"/>
</dbReference>
<evidence type="ECO:0000256" key="12">
    <source>
        <dbReference type="ARBA" id="ARBA00023136"/>
    </source>
</evidence>
<organism evidence="22 23">
    <name type="scientific">Lupinus luteus</name>
    <name type="common">European yellow lupine</name>
    <dbReference type="NCBI Taxonomy" id="3873"/>
    <lineage>
        <taxon>Eukaryota</taxon>
        <taxon>Viridiplantae</taxon>
        <taxon>Streptophyta</taxon>
        <taxon>Embryophyta</taxon>
        <taxon>Tracheophyta</taxon>
        <taxon>Spermatophyta</taxon>
        <taxon>Magnoliopsida</taxon>
        <taxon>eudicotyledons</taxon>
        <taxon>Gunneridae</taxon>
        <taxon>Pentapetalae</taxon>
        <taxon>rosids</taxon>
        <taxon>fabids</taxon>
        <taxon>Fabales</taxon>
        <taxon>Fabaceae</taxon>
        <taxon>Papilionoideae</taxon>
        <taxon>50 kb inversion clade</taxon>
        <taxon>genistoids sensu lato</taxon>
        <taxon>core genistoids</taxon>
        <taxon>Genisteae</taxon>
        <taxon>Lupinus</taxon>
    </lineage>
</organism>
<keyword evidence="8" id="KW-0735">Signal-anchor</keyword>
<dbReference type="Pfam" id="PF14309">
    <property type="entry name" value="DUF4378"/>
    <property type="match status" value="1"/>
</dbReference>
<feature type="domain" description="K-box" evidence="21">
    <location>
        <begin position="41"/>
        <end position="135"/>
    </location>
</feature>
<evidence type="ECO:0000256" key="11">
    <source>
        <dbReference type="ARBA" id="ARBA00023125"/>
    </source>
</evidence>
<dbReference type="PANTHER" id="PTHR31741:SF14">
    <property type="entry name" value="O-FUCOSYLTRANSFERASE 1"/>
    <property type="match status" value="1"/>
</dbReference>
<keyword evidence="14" id="KW-0325">Glycoprotein</keyword>
<keyword evidence="23" id="KW-1185">Reference proteome</keyword>
<feature type="region of interest" description="Disordered" evidence="19">
    <location>
        <begin position="231"/>
        <end position="296"/>
    </location>
</feature>
<comment type="similarity">
    <text evidence="4">Belongs to the glycosyltransferase GT106 family.</text>
</comment>
<dbReference type="PROSITE" id="PS51297">
    <property type="entry name" value="K_BOX"/>
    <property type="match status" value="1"/>
</dbReference>
<dbReference type="InterPro" id="IPR002100">
    <property type="entry name" value="TF_MADSbox"/>
</dbReference>
<evidence type="ECO:0000256" key="17">
    <source>
        <dbReference type="ARBA" id="ARBA00023277"/>
    </source>
</evidence>
<evidence type="ECO:0000259" key="21">
    <source>
        <dbReference type="PROSITE" id="PS51297"/>
    </source>
</evidence>
<dbReference type="GO" id="GO:0006004">
    <property type="term" value="P:fucose metabolic process"/>
    <property type="evidence" value="ECO:0007669"/>
    <property type="project" value="UniProtKB-KW"/>
</dbReference>
<dbReference type="CDD" id="cd11299">
    <property type="entry name" value="O-FucT_plant"/>
    <property type="match status" value="1"/>
</dbReference>
<gene>
    <name evidence="22" type="ORF">LLUT_LOCUS1791</name>
</gene>
<feature type="compositionally biased region" description="Basic residues" evidence="19">
    <location>
        <begin position="249"/>
        <end position="275"/>
    </location>
</feature>
<proteinExistence type="inferred from homology"/>
<name>A0AAV1VV48_LUPLU</name>
<feature type="compositionally biased region" description="Low complexity" evidence="19">
    <location>
        <begin position="395"/>
        <end position="406"/>
    </location>
</feature>
<feature type="region of interest" description="Disordered" evidence="19">
    <location>
        <begin position="462"/>
        <end position="584"/>
    </location>
</feature>
<dbReference type="GO" id="GO:0005802">
    <property type="term" value="C:trans-Golgi network"/>
    <property type="evidence" value="ECO:0007669"/>
    <property type="project" value="TreeGrafter"/>
</dbReference>
<dbReference type="InterPro" id="IPR036879">
    <property type="entry name" value="TF_MADSbox_sf"/>
</dbReference>
<evidence type="ECO:0000256" key="7">
    <source>
        <dbReference type="ARBA" id="ARBA00022692"/>
    </source>
</evidence>
<dbReference type="SMART" id="SM00432">
    <property type="entry name" value="MADS"/>
    <property type="match status" value="1"/>
</dbReference>
<dbReference type="GO" id="GO:0046983">
    <property type="term" value="F:protein dimerization activity"/>
    <property type="evidence" value="ECO:0007669"/>
    <property type="project" value="InterPro"/>
</dbReference>
<dbReference type="InterPro" id="IPR019378">
    <property type="entry name" value="GDP-Fuc_O-FucTrfase"/>
</dbReference>
<evidence type="ECO:0000256" key="2">
    <source>
        <dbReference type="ARBA" id="ARBA00004606"/>
    </source>
</evidence>
<dbReference type="SUPFAM" id="SSF55455">
    <property type="entry name" value="SRF-like"/>
    <property type="match status" value="1"/>
</dbReference>
<keyword evidence="13" id="KW-0804">Transcription</keyword>
<feature type="domain" description="MADS-box" evidence="20">
    <location>
        <begin position="1"/>
        <end position="42"/>
    </location>
</feature>
<evidence type="ECO:0000256" key="16">
    <source>
        <dbReference type="ARBA" id="ARBA00023253"/>
    </source>
</evidence>
<evidence type="ECO:0000313" key="23">
    <source>
        <dbReference type="Proteomes" id="UP001497480"/>
    </source>
</evidence>
<keyword evidence="16" id="KW-0294">Fucose metabolism</keyword>
<feature type="region of interest" description="Disordered" evidence="19">
    <location>
        <begin position="390"/>
        <end position="447"/>
    </location>
</feature>
<evidence type="ECO:0000256" key="10">
    <source>
        <dbReference type="ARBA" id="ARBA00023015"/>
    </source>
</evidence>
<feature type="compositionally biased region" description="Polar residues" evidence="19">
    <location>
        <begin position="276"/>
        <end position="287"/>
    </location>
</feature>
<dbReference type="Pfam" id="PF01486">
    <property type="entry name" value="K-box"/>
    <property type="match status" value="1"/>
</dbReference>
<feature type="compositionally biased region" description="Polar residues" evidence="19">
    <location>
        <begin position="488"/>
        <end position="498"/>
    </location>
</feature>
<dbReference type="PRINTS" id="PR00404">
    <property type="entry name" value="MADSDOMAIN"/>
</dbReference>
<evidence type="ECO:0000256" key="18">
    <source>
        <dbReference type="ARBA" id="ARBA00030350"/>
    </source>
</evidence>
<keyword evidence="17" id="KW-0119">Carbohydrate metabolism</keyword>
<feature type="region of interest" description="Disordered" evidence="19">
    <location>
        <begin position="132"/>
        <end position="208"/>
    </location>
</feature>
<sequence>MVRGKIDMKKIENEKSRQVTFSKRRSGLLKKAYELSVLAEAQQLKFDSASLAEKIELLELSKRKMLGQSLSCCSHDELQGIEDQLQRSLESIRLKKAEIYKEHIEKLHSQERDLLKENAELNALYVEKSSQKQWARETDAEETAPHSPRSKSLGAEAPRNSLESEDGTASSISKDENLKIPKNIRVKTSGGSTRARGGNLSDISSEIISSPGTRTPTLVARLMGLDLLPDAVHSSSSSSSSSISNPNQHGHHPHHMQMHHHIKQRQHIQLMKHRNSTGSYNNAGTNHSLHDTPRSSDVEHRRLSLQINKDNVDLDLPRFSSSKRKCNDENYNYSSRSPSHYARQIVKQVKESVSRKVGLDITNSVKSREQEREEIVNKLRIKKSLKKIVKSVDESSSGNYSSQTQSPRLSRFMDTKIKPSTKPSSPLTPRDQNTIRKPQPPSPVVNIETHVSRVLTKTIKHQTLPEQELQKQKLAPEYKKISNERFSSRINNPQQTSSTRKKREDTFVIHPPLSSSRANDMKSKSKRTHPLPSNNVLNNLNNRVPNLHPVKTDPSPPATKIPQKQVSERREPKGRTQLSSCSSQRYKEEALAHTHSICGRVTNNENKPSGVSTITEEGLEFQYISTILSPTITAPHKHFNFQCFSPSHPLGPSFFHQLELYPSYNSILSYPENYKDSTFTQNKQLGPRCNRRLLFDLVDELLSEIVVKPKWCSYDDGVLLLERVWKKVGSFPRAKCEVLGDIDRLVDMNEGEGEGEREEGLMVEIEENILEIGGGFQRRQGGGSGFKGVVVKLSFAALVLFICTLSLFYSSTSPTTSSFLQSNFRTQIHLEELWNNADSDGWRPSSAPRTYWPPPPSQTNGYLRVRCNGGLNQQRSAISNAVLAARIMNATLVLPELDANSFWHDDSGFQGIYDVEHFIKTLKYDVKIVETIPENQKNSKKKKIKAFQLRPPRDAPITWYTTEALKKMKEHGAIYLTPFSHRLAEEIDNPEYQRLRCRVNYHALRFKPHIMKISQSIVDKLRAQGPFMSIHLRFEMDMLAFAGCFDIFTPEEQKILKKYREQNFAPKRLVYDERRVIGKCPLTPEEVGLILNALGFDNSTRIYLAAGELFGGDRFMKPFRSMFPRLENHTTVEHSEDIVQNTRGLTGSAVDYMVCLLSDIFMPTYDGPSNFANNLLGHRLYYGFRTTIRPDRKALAPIFIDREKGRVAGFEDAIRKVMLKTNFGEPHKRVSPESFYTNSWPECFCQTATKNPADKCPPNDILKVRDNELVEDATDETNSTIS</sequence>
<evidence type="ECO:0000256" key="6">
    <source>
        <dbReference type="ARBA" id="ARBA00022679"/>
    </source>
</evidence>
<feature type="compositionally biased region" description="Low complexity" evidence="19">
    <location>
        <begin position="234"/>
        <end position="244"/>
    </location>
</feature>
<evidence type="ECO:0000256" key="1">
    <source>
        <dbReference type="ARBA" id="ARBA00004123"/>
    </source>
</evidence>
<dbReference type="InterPro" id="IPR024709">
    <property type="entry name" value="FucosylTrfase_pln"/>
</dbReference>
<dbReference type="PROSITE" id="PS50066">
    <property type="entry name" value="MADS_BOX_2"/>
    <property type="match status" value="1"/>
</dbReference>
<dbReference type="Pfam" id="PF14383">
    <property type="entry name" value="VARLMGL"/>
    <property type="match status" value="1"/>
</dbReference>
<dbReference type="GO" id="GO:0003677">
    <property type="term" value="F:DNA binding"/>
    <property type="evidence" value="ECO:0007669"/>
    <property type="project" value="UniProtKB-KW"/>
</dbReference>
<dbReference type="GO" id="GO:0003700">
    <property type="term" value="F:DNA-binding transcription factor activity"/>
    <property type="evidence" value="ECO:0007669"/>
    <property type="project" value="InterPro"/>
</dbReference>
<dbReference type="InterPro" id="IPR032795">
    <property type="entry name" value="DUF3741-assoc"/>
</dbReference>
<evidence type="ECO:0000256" key="9">
    <source>
        <dbReference type="ARBA" id="ARBA00022989"/>
    </source>
</evidence>
<keyword evidence="6" id="KW-0808">Transferase</keyword>
<comment type="subcellular location">
    <subcellularLocation>
        <location evidence="2">Membrane</location>
        <topology evidence="2">Single-pass type II membrane protein</topology>
    </subcellularLocation>
    <subcellularLocation>
        <location evidence="1">Nucleus</location>
    </subcellularLocation>
</comment>
<keyword evidence="5" id="KW-0328">Glycosyltransferase</keyword>
<dbReference type="InterPro" id="IPR002487">
    <property type="entry name" value="TF_Kbox"/>
</dbReference>
<dbReference type="Proteomes" id="UP001497480">
    <property type="component" value="Unassembled WGS sequence"/>
</dbReference>
<evidence type="ECO:0000256" key="8">
    <source>
        <dbReference type="ARBA" id="ARBA00022968"/>
    </source>
</evidence>
<evidence type="ECO:0000256" key="19">
    <source>
        <dbReference type="SAM" id="MobiDB-lite"/>
    </source>
</evidence>
<keyword evidence="11" id="KW-0238">DNA-binding</keyword>
<dbReference type="GO" id="GO:0005634">
    <property type="term" value="C:nucleus"/>
    <property type="evidence" value="ECO:0007669"/>
    <property type="project" value="UniProtKB-SubCell"/>
</dbReference>